<evidence type="ECO:0000313" key="1">
    <source>
        <dbReference type="Proteomes" id="UP000008854"/>
    </source>
</evidence>
<dbReference type="AlphaFoldDB" id="A0A3Q0KMG0"/>
<dbReference type="PANTHER" id="PTHR15829:SF13">
    <property type="entry name" value="FAM65 N-TERMINAL DOMAIN-CONTAINING PROTEIN"/>
    <property type="match status" value="1"/>
</dbReference>
<keyword evidence="1" id="KW-1185">Reference proteome</keyword>
<dbReference type="WBParaSite" id="Smp_135460.1">
    <property type="protein sequence ID" value="Smp_135460.1"/>
    <property type="gene ID" value="Smp_135460"/>
</dbReference>
<protein>
    <submittedName>
        <fullName evidence="2 3">Putative thymidylate synthase</fullName>
    </submittedName>
</protein>
<dbReference type="WBParaSite" id="Smp_135460.2">
    <property type="protein sequence ID" value="Smp_135460.2"/>
    <property type="gene ID" value="Smp_135460"/>
</dbReference>
<reference evidence="1" key="1">
    <citation type="journal article" date="2012" name="PLoS Negl. Trop. Dis.">
        <title>A systematically improved high quality genome and transcriptome of the human blood fluke Schistosoma mansoni.</title>
        <authorList>
            <person name="Protasio A.V."/>
            <person name="Tsai I.J."/>
            <person name="Babbage A."/>
            <person name="Nichol S."/>
            <person name="Hunt M."/>
            <person name="Aslett M.A."/>
            <person name="De Silva N."/>
            <person name="Velarde G.S."/>
            <person name="Anderson T.J."/>
            <person name="Clark R.C."/>
            <person name="Davidson C."/>
            <person name="Dillon G.P."/>
            <person name="Holroyd N.E."/>
            <person name="LoVerde P.T."/>
            <person name="Lloyd C."/>
            <person name="McQuillan J."/>
            <person name="Oliveira G."/>
            <person name="Otto T.D."/>
            <person name="Parker-Manuel S.J."/>
            <person name="Quail M.A."/>
            <person name="Wilson R.A."/>
            <person name="Zerlotini A."/>
            <person name="Dunne D.W."/>
            <person name="Berriman M."/>
        </authorList>
    </citation>
    <scope>NUCLEOTIDE SEQUENCE [LARGE SCALE GENOMIC DNA]</scope>
    <source>
        <strain evidence="1">Puerto Rican</strain>
    </source>
</reference>
<dbReference type="InParanoid" id="A0A3Q0KMG0"/>
<evidence type="ECO:0000313" key="3">
    <source>
        <dbReference type="WBParaSite" id="Smp_135460.2"/>
    </source>
</evidence>
<dbReference type="STRING" id="6183.A0A3Q0KMG0"/>
<reference evidence="2" key="2">
    <citation type="submission" date="2018-12" db="UniProtKB">
        <authorList>
            <consortium name="WormBaseParasite"/>
        </authorList>
    </citation>
    <scope>IDENTIFICATION</scope>
    <source>
        <strain evidence="2 3">Puerto Rican</strain>
    </source>
</reference>
<dbReference type="Proteomes" id="UP000008854">
    <property type="component" value="Unassembled WGS sequence"/>
</dbReference>
<name>A0A3Q0KMG0_SCHMA</name>
<dbReference type="PANTHER" id="PTHR15829">
    <property type="entry name" value="PROTEIN KINASE PKN/PRK1, EFFECTOR"/>
    <property type="match status" value="1"/>
</dbReference>
<accession>A0A3Q0KMG0</accession>
<accession>A0A5K4EN42</accession>
<evidence type="ECO:0000313" key="2">
    <source>
        <dbReference type="WBParaSite" id="Smp_135460.1"/>
    </source>
</evidence>
<dbReference type="InterPro" id="IPR026136">
    <property type="entry name" value="RIPOR3"/>
</dbReference>
<dbReference type="ExpressionAtlas" id="A0A3Q0KMG0">
    <property type="expression patterns" value="differential"/>
</dbReference>
<organism evidence="1 2">
    <name type="scientific">Schistosoma mansoni</name>
    <name type="common">Blood fluke</name>
    <dbReference type="NCBI Taxonomy" id="6183"/>
    <lineage>
        <taxon>Eukaryota</taxon>
        <taxon>Metazoa</taxon>
        <taxon>Spiralia</taxon>
        <taxon>Lophotrochozoa</taxon>
        <taxon>Platyhelminthes</taxon>
        <taxon>Trematoda</taxon>
        <taxon>Digenea</taxon>
        <taxon>Strigeidida</taxon>
        <taxon>Schistosomatoidea</taxon>
        <taxon>Schistosomatidae</taxon>
        <taxon>Schistosoma</taxon>
    </lineage>
</organism>
<sequence length="1656" mass="188893">MLNVYDKNPSYRTSFRAADFYSLLSAYDETVSRNLGISHSSQDDVKKSFAFQGKVKYPRKNKDEGSFSKEISSSDHHKPKTLQHLLVNNGVKEYSKPNPIIFNDLCQQSLTGFSCSLPQALEKINSDIHNPKFWADFQTNNSLSMNKDSPKVSNKYHLEGTRGSNMVVRQVDATAETMTIGLPNCRALPTVQKTPRIIRTRIFFNQIKTGLKEHIEWHTTQLQQAELDQDVMSANKALENVNQLQHRLNTIRCLEHEYMKHWKLYREIRARSQGELYCDHVNSGSSGSGKSGEEIIQLSQCSTNMNNSSLLSKNKLSKSTLALTGFNGSDHIQPSTTIVNATNPYQNHSHNNNNSIYDTTNYLPTIIEKRPKYSSLLNLIRHKSKKTTNNYLLQNENRPRAATTASPVTTTAVDQKHSFLHLNRQSNLDLTATHIPLKKSATLLVHNNNSHYNKGLSKSRSSARDLITNDASLKQQQEVLLKRLCQIEAQTEYLSGTLICEVIGVSGSVSSLSKDVFRISLKYNTPALSSIYELQSDKELPDVKPLYTSTVPLNQKGGSNDKWTITGRLFSSSFSASSSAPISNSSKSLAHLQATYLNDVNLKLPEQRWDQTKHIFSPTIGDVLTIKVVVMRRFGKPETLIQQACDILKLITFKGHHISVGLKNFTDLQFHFILKWCPLADTKDDRMLFYNLSTIQLNNFLDEQRQKASSIKMILNEEEINDYSSPKMDYSNIKRYHTDLISSEFDNRYNEPQQFRHHDHHQQLTNLIKTETSSSEFIIPQDNSDSSDLENKGSVTILTVRSNKRTPSRYGEQNKCHSKLPKWISLPDLETHELSEPELMSPEIKIITVRTHRNHESKGYQNNYVDIADTNSINTTSNHNNYYDNVSEQKNFNVSFLSKVTQLISTDNRTNISESSTPEKELVQERQIEQQVPINDRTSVKINTLQTAESRLLTSKPTNNQLFEHISKLKDKIDIKTRIHDDPEGLLKNLDKTITNLIAQLENNSYWFNQLYVSNKSQNPKSIISSPVKTIEKNIDEKNTLKSLWESLAFLDEPEKSFDGYIEDGSTSSISGSSHSIRVVEKTDIYTCDSDQVIKTTGWRQLDLALIWHLNYTIRLLDQVYPDHLYVSSSQILLSPQSSVSDVSDKTINNYTPNGSSSSVRNSVHSAWSTLPLLEQIEFFNEVESLCQGIIDDLQTVESNYLLKVCGDGKPYSTLRFTCFLSKLIWPVQNNNNITISEEISSPQIIFDRDAFRETLLRFYEKDVVPRWSKDMANGVIDHFIEDVLDLQVNGSELSTIPLTHLNLRLKLSERMESTVLSNRLSDQHNRDQLKQFNVYFIQLLSYLAGQLYIQWNLENAYSSRTLSTLPYFTRALQPIFGLNVLLSDVGVDPNYLEQIEYGLDMRSTELAACHSTQTWLRVAELVGNHDEEINKKAIMLLKSMNEKIYKVFQHLTNSKQKLHLSSDVQMLQGTNNHINNYHQLIKKNSRNTVPRPIFYLMGPPIHIQYCLNKNCIKQNLSSLSPIWISMICGLEQKSSIKRIAALKALTILIESQISGTIKTTQNNNTNNKNCRLYGNTTDGITNSTILQLLNDIHSNDSDPLVKNLARQIIDRITTRFNTESHNEQITKPTRLLKTIWTKFSTAENLPSKPSYIFQR</sequence>
<proteinExistence type="predicted"/>